<proteinExistence type="predicted"/>
<protein>
    <submittedName>
        <fullName evidence="1">Uncharacterized protein</fullName>
    </submittedName>
</protein>
<organism evidence="1 2">
    <name type="scientific">Candidatus Pelagibacter giovannonii</name>
    <dbReference type="NCBI Taxonomy" id="2563896"/>
    <lineage>
        <taxon>Bacteria</taxon>
        <taxon>Pseudomonadati</taxon>
        <taxon>Pseudomonadota</taxon>
        <taxon>Alphaproteobacteria</taxon>
        <taxon>Candidatus Pelagibacterales</taxon>
        <taxon>Candidatus Pelagibacteraceae</taxon>
        <taxon>Candidatus Pelagibacter</taxon>
    </lineage>
</organism>
<dbReference type="AlphaFoldDB" id="A0A6H1Q0B3"/>
<sequence length="74" mass="8725">MKYLFLPLILFLTSCSLNKDSAYWNEDPIKKSADDKKLSKILKKTGDYKSMTFDEFNLFLKDYSKNAEYPDINQ</sequence>
<keyword evidence="2" id="KW-1185">Reference proteome</keyword>
<evidence type="ECO:0000313" key="2">
    <source>
        <dbReference type="Proteomes" id="UP000501094"/>
    </source>
</evidence>
<reference evidence="1 2" key="1">
    <citation type="journal article" date="2020" name="Nat. Microbiol.">
        <title>Lysogenic host-virus interactions in SAR11 marine bacteria.</title>
        <authorList>
            <person name="Morris R.M."/>
            <person name="Cain K.R."/>
            <person name="Hvorecny K.L."/>
            <person name="Kollman J.M."/>
        </authorList>
    </citation>
    <scope>NUCLEOTIDE SEQUENCE [LARGE SCALE GENOMIC DNA]</scope>
    <source>
        <strain evidence="1 2">NP1</strain>
    </source>
</reference>
<name>A0A6H1Q0B3_9PROT</name>
<dbReference type="EMBL" id="CP038852">
    <property type="protein sequence ID" value="QIZ20352.1"/>
    <property type="molecule type" value="Genomic_DNA"/>
</dbReference>
<dbReference type="RefSeq" id="WP_168606247.1">
    <property type="nucleotide sequence ID" value="NZ_CP038852.1"/>
</dbReference>
<dbReference type="PROSITE" id="PS51257">
    <property type="entry name" value="PROKAR_LIPOPROTEIN"/>
    <property type="match status" value="1"/>
</dbReference>
<dbReference type="Proteomes" id="UP000501094">
    <property type="component" value="Chromosome"/>
</dbReference>
<dbReference type="KEGG" id="peg:E5R92_00910"/>
<gene>
    <name evidence="1" type="ORF">E5R92_00910</name>
</gene>
<evidence type="ECO:0000313" key="1">
    <source>
        <dbReference type="EMBL" id="QIZ20352.1"/>
    </source>
</evidence>
<accession>A0A6H1Q0B3</accession>